<dbReference type="SUPFAM" id="SSF47095">
    <property type="entry name" value="HMG-box"/>
    <property type="match status" value="1"/>
</dbReference>
<dbReference type="Proteomes" id="UP000282613">
    <property type="component" value="Unassembled WGS sequence"/>
</dbReference>
<dbReference type="STRING" id="60517.A0A0R3WAI6"/>
<dbReference type="WBParaSite" id="TASK_0000757201-mRNA-1">
    <property type="protein sequence ID" value="TASK_0000757201-mRNA-1"/>
    <property type="gene ID" value="TASK_0000757201"/>
</dbReference>
<reference evidence="2 3" key="2">
    <citation type="submission" date="2018-11" db="EMBL/GenBank/DDBJ databases">
        <authorList>
            <consortium name="Pathogen Informatics"/>
        </authorList>
    </citation>
    <scope>NUCLEOTIDE SEQUENCE [LARGE SCALE GENOMIC DNA]</scope>
</reference>
<gene>
    <name evidence="2" type="ORF">TASK_LOCUS7573</name>
</gene>
<sequence>MEKLVNGFSVLRLNTPLEYCVRFVAVESRKVSVFSAYVKAYFNEVKSKHPVMKTTEIMKKLSEMYKTASPSELAKLTVSASIPRIKTEEEKLEDRKKLSFARKHGLPKSLPITGYHVYLHDHLSGNKAYISRAQENRLAHFRNLKAWSEENGIQFSKRTSVLVSRFYAKHHKKDTTDKSATNKAPPK</sequence>
<organism evidence="4">
    <name type="scientific">Taenia asiatica</name>
    <name type="common">Asian tapeworm</name>
    <dbReference type="NCBI Taxonomy" id="60517"/>
    <lineage>
        <taxon>Eukaryota</taxon>
        <taxon>Metazoa</taxon>
        <taxon>Spiralia</taxon>
        <taxon>Lophotrochozoa</taxon>
        <taxon>Platyhelminthes</taxon>
        <taxon>Cestoda</taxon>
        <taxon>Eucestoda</taxon>
        <taxon>Cyclophyllidea</taxon>
        <taxon>Taeniidae</taxon>
        <taxon>Taenia</taxon>
    </lineage>
</organism>
<reference evidence="4" key="1">
    <citation type="submission" date="2017-02" db="UniProtKB">
        <authorList>
            <consortium name="WormBaseParasite"/>
        </authorList>
    </citation>
    <scope>IDENTIFICATION</scope>
</reference>
<dbReference type="InterPro" id="IPR036910">
    <property type="entry name" value="HMG_box_dom_sf"/>
</dbReference>
<evidence type="ECO:0000313" key="3">
    <source>
        <dbReference type="Proteomes" id="UP000282613"/>
    </source>
</evidence>
<dbReference type="CDD" id="cd00084">
    <property type="entry name" value="HMG-box_SF"/>
    <property type="match status" value="1"/>
</dbReference>
<feature type="domain" description="HMG box" evidence="1">
    <location>
        <begin position="29"/>
        <end position="74"/>
    </location>
</feature>
<keyword evidence="3" id="KW-1185">Reference proteome</keyword>
<dbReference type="OrthoDB" id="5550281at2759"/>
<name>A0A0R3WAI6_TAEAS</name>
<dbReference type="EMBL" id="UYRS01018639">
    <property type="protein sequence ID" value="VDK38629.1"/>
    <property type="molecule type" value="Genomic_DNA"/>
</dbReference>
<accession>A0A0R3WAI6</accession>
<evidence type="ECO:0000259" key="1">
    <source>
        <dbReference type="Pfam" id="PF00505"/>
    </source>
</evidence>
<evidence type="ECO:0000313" key="4">
    <source>
        <dbReference type="WBParaSite" id="TASK_0000757201-mRNA-1"/>
    </source>
</evidence>
<evidence type="ECO:0000313" key="2">
    <source>
        <dbReference type="EMBL" id="VDK38629.1"/>
    </source>
</evidence>
<dbReference type="InterPro" id="IPR009071">
    <property type="entry name" value="HMG_box_dom"/>
</dbReference>
<protein>
    <submittedName>
        <fullName evidence="4">HMG box domain-containing protein</fullName>
    </submittedName>
</protein>
<dbReference type="AlphaFoldDB" id="A0A0R3WAI6"/>
<dbReference type="Gene3D" id="1.10.30.10">
    <property type="entry name" value="High mobility group box domain"/>
    <property type="match status" value="1"/>
</dbReference>
<dbReference type="Pfam" id="PF00505">
    <property type="entry name" value="HMG_box"/>
    <property type="match status" value="1"/>
</dbReference>
<proteinExistence type="predicted"/>